<accession>A0A0C3DHU4</accession>
<protein>
    <submittedName>
        <fullName evidence="2">Uncharacterized protein</fullName>
    </submittedName>
</protein>
<evidence type="ECO:0000313" key="2">
    <source>
        <dbReference type="EMBL" id="KIM55606.1"/>
    </source>
</evidence>
<dbReference type="HOGENOM" id="CLU_080791_0_0_1"/>
<feature type="compositionally biased region" description="Polar residues" evidence="1">
    <location>
        <begin position="1"/>
        <end position="15"/>
    </location>
</feature>
<name>A0A0C3DHU4_9AGAM</name>
<keyword evidence="3" id="KW-1185">Reference proteome</keyword>
<organism evidence="2 3">
    <name type="scientific">Scleroderma citrinum Foug A</name>
    <dbReference type="NCBI Taxonomy" id="1036808"/>
    <lineage>
        <taxon>Eukaryota</taxon>
        <taxon>Fungi</taxon>
        <taxon>Dikarya</taxon>
        <taxon>Basidiomycota</taxon>
        <taxon>Agaricomycotina</taxon>
        <taxon>Agaricomycetes</taxon>
        <taxon>Agaricomycetidae</taxon>
        <taxon>Boletales</taxon>
        <taxon>Sclerodermatineae</taxon>
        <taxon>Sclerodermataceae</taxon>
        <taxon>Scleroderma</taxon>
    </lineage>
</organism>
<reference evidence="3" key="2">
    <citation type="submission" date="2015-01" db="EMBL/GenBank/DDBJ databases">
        <title>Evolutionary Origins and Diversification of the Mycorrhizal Mutualists.</title>
        <authorList>
            <consortium name="DOE Joint Genome Institute"/>
            <consortium name="Mycorrhizal Genomics Consortium"/>
            <person name="Kohler A."/>
            <person name="Kuo A."/>
            <person name="Nagy L.G."/>
            <person name="Floudas D."/>
            <person name="Copeland A."/>
            <person name="Barry K.W."/>
            <person name="Cichocki N."/>
            <person name="Veneault-Fourrey C."/>
            <person name="LaButti K."/>
            <person name="Lindquist E.A."/>
            <person name="Lipzen A."/>
            <person name="Lundell T."/>
            <person name="Morin E."/>
            <person name="Murat C."/>
            <person name="Riley R."/>
            <person name="Ohm R."/>
            <person name="Sun H."/>
            <person name="Tunlid A."/>
            <person name="Henrissat B."/>
            <person name="Grigoriev I.V."/>
            <person name="Hibbett D.S."/>
            <person name="Martin F."/>
        </authorList>
    </citation>
    <scope>NUCLEOTIDE SEQUENCE [LARGE SCALE GENOMIC DNA]</scope>
    <source>
        <strain evidence="3">Foug A</strain>
    </source>
</reference>
<dbReference type="OrthoDB" id="2706629at2759"/>
<feature type="compositionally biased region" description="Basic and acidic residues" evidence="1">
    <location>
        <begin position="90"/>
        <end position="103"/>
    </location>
</feature>
<proteinExistence type="predicted"/>
<dbReference type="InParanoid" id="A0A0C3DHU4"/>
<gene>
    <name evidence="2" type="ORF">SCLCIDRAFT_30239</name>
</gene>
<dbReference type="STRING" id="1036808.A0A0C3DHU4"/>
<feature type="compositionally biased region" description="Acidic residues" evidence="1">
    <location>
        <begin position="237"/>
        <end position="270"/>
    </location>
</feature>
<evidence type="ECO:0000256" key="1">
    <source>
        <dbReference type="SAM" id="MobiDB-lite"/>
    </source>
</evidence>
<dbReference type="Proteomes" id="UP000053989">
    <property type="component" value="Unassembled WGS sequence"/>
</dbReference>
<feature type="region of interest" description="Disordered" evidence="1">
    <location>
        <begin position="223"/>
        <end position="270"/>
    </location>
</feature>
<feature type="region of interest" description="Disordered" evidence="1">
    <location>
        <begin position="1"/>
        <end position="27"/>
    </location>
</feature>
<feature type="compositionally biased region" description="Basic and acidic residues" evidence="1">
    <location>
        <begin position="54"/>
        <end position="79"/>
    </location>
</feature>
<evidence type="ECO:0000313" key="3">
    <source>
        <dbReference type="Proteomes" id="UP000053989"/>
    </source>
</evidence>
<dbReference type="EMBL" id="KN822131">
    <property type="protein sequence ID" value="KIM55606.1"/>
    <property type="molecule type" value="Genomic_DNA"/>
</dbReference>
<feature type="region of interest" description="Disordered" evidence="1">
    <location>
        <begin position="117"/>
        <end position="136"/>
    </location>
</feature>
<feature type="region of interest" description="Disordered" evidence="1">
    <location>
        <begin position="46"/>
        <end position="104"/>
    </location>
</feature>
<reference evidence="2 3" key="1">
    <citation type="submission" date="2014-04" db="EMBL/GenBank/DDBJ databases">
        <authorList>
            <consortium name="DOE Joint Genome Institute"/>
            <person name="Kuo A."/>
            <person name="Kohler A."/>
            <person name="Nagy L.G."/>
            <person name="Floudas D."/>
            <person name="Copeland A."/>
            <person name="Barry K.W."/>
            <person name="Cichocki N."/>
            <person name="Veneault-Fourrey C."/>
            <person name="LaButti K."/>
            <person name="Lindquist E.A."/>
            <person name="Lipzen A."/>
            <person name="Lundell T."/>
            <person name="Morin E."/>
            <person name="Murat C."/>
            <person name="Sun H."/>
            <person name="Tunlid A."/>
            <person name="Henrissat B."/>
            <person name="Grigoriev I.V."/>
            <person name="Hibbett D.S."/>
            <person name="Martin F."/>
            <person name="Nordberg H.P."/>
            <person name="Cantor M.N."/>
            <person name="Hua S.X."/>
        </authorList>
    </citation>
    <scope>NUCLEOTIDE SEQUENCE [LARGE SCALE GENOMIC DNA]</scope>
    <source>
        <strain evidence="2 3">Foug A</strain>
    </source>
</reference>
<dbReference type="AlphaFoldDB" id="A0A0C3DHU4"/>
<sequence length="270" mass="30362">MSSGNITDSSNNSNGADKVDWQHVTSPDLIEQVEDSLEVQIMKFNEQSCGQARGAKEAEEERKKAEEEAKKKAKEDAQKRAKFQAQWQADTERKVREKAEAKATSEVMKARIVQKVAQGEKPKPKQRWAASQCPPNEEVQGWYPPCDRCRKSGNSKGVKSTEEIEEALGGFSVMGPSTQPDPVMQVLDWRLREVIAAIDRNTRELVCLKGKMDGFVWEMKRMADHSDRKGKGKAWPEETEEEEDKSDDGEDKEEADDVSNVDAEGEDADE</sequence>